<dbReference type="GO" id="GO:0016746">
    <property type="term" value="F:acyltransferase activity"/>
    <property type="evidence" value="ECO:0007669"/>
    <property type="project" value="UniProtKB-KW"/>
</dbReference>
<proteinExistence type="predicted"/>
<dbReference type="EC" id="2.3.1.-" evidence="6"/>
<evidence type="ECO:0000256" key="1">
    <source>
        <dbReference type="ARBA" id="ARBA00005189"/>
    </source>
</evidence>
<reference evidence="6" key="1">
    <citation type="submission" date="2022-12" db="EMBL/GenBank/DDBJ databases">
        <authorList>
            <person name="Krivoruchko A.V."/>
            <person name="Elkin A."/>
        </authorList>
    </citation>
    <scope>NUCLEOTIDE SEQUENCE</scope>
    <source>
        <strain evidence="6">IEGM 1388</strain>
    </source>
</reference>
<keyword evidence="7" id="KW-1185">Reference proteome</keyword>
<keyword evidence="5 6" id="KW-0012">Acyltransferase</keyword>
<evidence type="ECO:0000256" key="5">
    <source>
        <dbReference type="ARBA" id="ARBA00023315"/>
    </source>
</evidence>
<dbReference type="RefSeq" id="WP_301569265.1">
    <property type="nucleotide sequence ID" value="NZ_JAPWIE010000001.1"/>
</dbReference>
<dbReference type="InterPro" id="IPR016181">
    <property type="entry name" value="Acyl_CoA_acyltransferase"/>
</dbReference>
<dbReference type="InterPro" id="IPR052351">
    <property type="entry name" value="Ornithine_N-alpha-AT"/>
</dbReference>
<organism evidence="6 7">
    <name type="scientific">Gordonia rubripertincta</name>
    <name type="common">Rhodococcus corallinus</name>
    <dbReference type="NCBI Taxonomy" id="36822"/>
    <lineage>
        <taxon>Bacteria</taxon>
        <taxon>Bacillati</taxon>
        <taxon>Actinomycetota</taxon>
        <taxon>Actinomycetes</taxon>
        <taxon>Mycobacteriales</taxon>
        <taxon>Gordoniaceae</taxon>
        <taxon>Gordonia</taxon>
    </lineage>
</organism>
<accession>A0ABT4MP32</accession>
<evidence type="ECO:0000313" key="7">
    <source>
        <dbReference type="Proteomes" id="UP001067235"/>
    </source>
</evidence>
<evidence type="ECO:0000313" key="6">
    <source>
        <dbReference type="EMBL" id="MCZ4548766.1"/>
    </source>
</evidence>
<keyword evidence="2" id="KW-0444">Lipid biosynthesis</keyword>
<evidence type="ECO:0000256" key="4">
    <source>
        <dbReference type="ARBA" id="ARBA00023098"/>
    </source>
</evidence>
<dbReference type="Gene3D" id="3.40.630.30">
    <property type="match status" value="1"/>
</dbReference>
<name>A0ABT4MP32_GORRU</name>
<comment type="pathway">
    <text evidence="1">Lipid metabolism.</text>
</comment>
<keyword evidence="4" id="KW-0443">Lipid metabolism</keyword>
<gene>
    <name evidence="6" type="ORF">O4213_02145</name>
</gene>
<dbReference type="SUPFAM" id="SSF55729">
    <property type="entry name" value="Acyl-CoA N-acyltransferases (Nat)"/>
    <property type="match status" value="1"/>
</dbReference>
<dbReference type="Proteomes" id="UP001067235">
    <property type="component" value="Unassembled WGS sequence"/>
</dbReference>
<evidence type="ECO:0000256" key="2">
    <source>
        <dbReference type="ARBA" id="ARBA00022516"/>
    </source>
</evidence>
<protein>
    <submittedName>
        <fullName evidence="6">GNAT family N-acetyltransferase</fullName>
        <ecNumber evidence="6">2.3.1.-</ecNumber>
    </submittedName>
</protein>
<comment type="caution">
    <text evidence="6">The sequence shown here is derived from an EMBL/GenBank/DDBJ whole genome shotgun (WGS) entry which is preliminary data.</text>
</comment>
<dbReference type="PANTHER" id="PTHR37323">
    <property type="entry name" value="GCN5-RELATED N-ACETYLTRANSFERASE"/>
    <property type="match status" value="1"/>
</dbReference>
<evidence type="ECO:0000256" key="3">
    <source>
        <dbReference type="ARBA" id="ARBA00022679"/>
    </source>
</evidence>
<sequence length="268" mass="29396">MRTKAARESAALVAGTAYSLYLSTDLHDIDTIARLRYRVFADEPGFATAMAGVTDGRDTDRFDEHCDHLIVRHNLTGEAVGCYRLLPPPGAIAAGGLYTATEFDLTELDGLAPQTVEMGRACVAAEHRSGAVLALMWAGILVYLERTDYRYLMGATSVPVLRDVDGGVAGSQIRGIRDFVSDRHRGPWQVHPHRPVLLDGKPLDEIAAPTRLAFPPLLTGYLRMGAWICGEPAHDPDFGVADFPTVLDRRRANTRYLERLRQITAGAR</sequence>
<dbReference type="PANTHER" id="PTHR37323:SF1">
    <property type="entry name" value="L-ORNITHINE N(ALPHA)-ACYLTRANSFERASE"/>
    <property type="match status" value="1"/>
</dbReference>
<keyword evidence="3 6" id="KW-0808">Transferase</keyword>
<dbReference type="EMBL" id="JAPWIE010000001">
    <property type="protein sequence ID" value="MCZ4548766.1"/>
    <property type="molecule type" value="Genomic_DNA"/>
</dbReference>
<dbReference type="Pfam" id="PF13444">
    <property type="entry name" value="Acetyltransf_5"/>
    <property type="match status" value="1"/>
</dbReference>